<dbReference type="GO" id="GO:0035082">
    <property type="term" value="P:axoneme assembly"/>
    <property type="evidence" value="ECO:0007669"/>
    <property type="project" value="TreeGrafter"/>
</dbReference>
<dbReference type="STRING" id="1806994.A0A507C5H0"/>
<keyword evidence="4" id="KW-1185">Reference proteome</keyword>
<accession>A0A507C5H0</accession>
<organism evidence="3 4">
    <name type="scientific">Synchytrium microbalum</name>
    <dbReference type="NCBI Taxonomy" id="1806994"/>
    <lineage>
        <taxon>Eukaryota</taxon>
        <taxon>Fungi</taxon>
        <taxon>Fungi incertae sedis</taxon>
        <taxon>Chytridiomycota</taxon>
        <taxon>Chytridiomycota incertae sedis</taxon>
        <taxon>Chytridiomycetes</taxon>
        <taxon>Synchytriales</taxon>
        <taxon>Synchytriaceae</taxon>
        <taxon>Synchytrium</taxon>
    </lineage>
</organism>
<gene>
    <name evidence="3" type="ORF">SmJEL517_g01580</name>
</gene>
<dbReference type="Proteomes" id="UP000319731">
    <property type="component" value="Unassembled WGS sequence"/>
</dbReference>
<dbReference type="GO" id="GO:0031514">
    <property type="term" value="C:motile cilium"/>
    <property type="evidence" value="ECO:0007669"/>
    <property type="project" value="TreeGrafter"/>
</dbReference>
<dbReference type="EMBL" id="QEAO01000005">
    <property type="protein sequence ID" value="TPX36237.1"/>
    <property type="molecule type" value="Genomic_DNA"/>
</dbReference>
<proteinExistence type="predicted"/>
<evidence type="ECO:0000313" key="4">
    <source>
        <dbReference type="Proteomes" id="UP000319731"/>
    </source>
</evidence>
<dbReference type="Pfam" id="PF02493">
    <property type="entry name" value="MORN"/>
    <property type="match status" value="6"/>
</dbReference>
<comment type="caution">
    <text evidence="3">The sequence shown here is derived from an EMBL/GenBank/DDBJ whole genome shotgun (WGS) entry which is preliminary data.</text>
</comment>
<dbReference type="OrthoDB" id="294378at2759"/>
<evidence type="ECO:0000256" key="1">
    <source>
        <dbReference type="ARBA" id="ARBA00022737"/>
    </source>
</evidence>
<dbReference type="FunFam" id="2.20.110.10:FF:000002">
    <property type="entry name" value="Phosphatidylinositol 4-phosphate 5-kinase 8"/>
    <property type="match status" value="1"/>
</dbReference>
<protein>
    <submittedName>
        <fullName evidence="3">Uncharacterized protein</fullName>
    </submittedName>
</protein>
<evidence type="ECO:0000313" key="3">
    <source>
        <dbReference type="EMBL" id="TPX36237.1"/>
    </source>
</evidence>
<dbReference type="PANTHER" id="PTHR43215">
    <property type="entry name" value="RADIAL SPOKE HEAD 1 HOMOLOG"/>
    <property type="match status" value="1"/>
</dbReference>
<dbReference type="RefSeq" id="XP_031026550.1">
    <property type="nucleotide sequence ID" value="XM_031167508.1"/>
</dbReference>
<dbReference type="Gene3D" id="2.20.110.10">
    <property type="entry name" value="Histone H3 K4-specific methyltransferase SET7/9 N-terminal domain"/>
    <property type="match status" value="2"/>
</dbReference>
<dbReference type="SUPFAM" id="SSF82185">
    <property type="entry name" value="Histone H3 K4-specific methyltransferase SET7/9 N-terminal domain"/>
    <property type="match status" value="1"/>
</dbReference>
<feature type="region of interest" description="Disordered" evidence="2">
    <location>
        <begin position="1"/>
        <end position="47"/>
    </location>
</feature>
<dbReference type="InterPro" id="IPR003409">
    <property type="entry name" value="MORN"/>
</dbReference>
<dbReference type="AlphaFoldDB" id="A0A507C5H0"/>
<dbReference type="SMART" id="SM00698">
    <property type="entry name" value="MORN"/>
    <property type="match status" value="5"/>
</dbReference>
<evidence type="ECO:0000256" key="2">
    <source>
        <dbReference type="SAM" id="MobiDB-lite"/>
    </source>
</evidence>
<dbReference type="GeneID" id="42002805"/>
<dbReference type="GO" id="GO:0005634">
    <property type="term" value="C:nucleus"/>
    <property type="evidence" value="ECO:0007669"/>
    <property type="project" value="TreeGrafter"/>
</dbReference>
<name>A0A507C5H0_9FUNG</name>
<dbReference type="PANTHER" id="PTHR43215:SF14">
    <property type="entry name" value="RADIAL SPOKE HEAD 1 HOMOLOG"/>
    <property type="match status" value="1"/>
</dbReference>
<keyword evidence="1" id="KW-0677">Repeat</keyword>
<reference evidence="3 4" key="1">
    <citation type="journal article" date="2019" name="Sci. Rep.">
        <title>Comparative genomics of chytrid fungi reveal insights into the obligate biotrophic and pathogenic lifestyle of Synchytrium endobioticum.</title>
        <authorList>
            <person name="van de Vossenberg B.T.L.H."/>
            <person name="Warris S."/>
            <person name="Nguyen H.D.T."/>
            <person name="van Gent-Pelzer M.P.E."/>
            <person name="Joly D.L."/>
            <person name="van de Geest H.C."/>
            <person name="Bonants P.J.M."/>
            <person name="Smith D.S."/>
            <person name="Levesque C.A."/>
            <person name="van der Lee T.A.J."/>
        </authorList>
    </citation>
    <scope>NUCLEOTIDE SEQUENCE [LARGE SCALE GENOMIC DNA]</scope>
    <source>
        <strain evidence="3 4">JEL517</strain>
    </source>
</reference>
<sequence>MSDVDSEELHEGPTIGTYEGERNDKGQRHGQGKNLFPNGDSYDGQYSEGLRGGHGTYRWKVSGARYVGSYAEDKKHGEGLLVYPDGSKYRGGFVAGKRSGFGTYLYANGDVYKGHWEDDAKHGPGEYTYGAVGSTKKGIWVHNMLNGSGQIIHADHHISGHWASNDLMVAPVKITFLSTGYTQTCANPIYLGVAAVPSEITA</sequence>